<evidence type="ECO:0000256" key="1">
    <source>
        <dbReference type="ARBA" id="ARBA00023284"/>
    </source>
</evidence>
<dbReference type="GeneID" id="86890789"/>
<dbReference type="Proteomes" id="UP000283589">
    <property type="component" value="Unassembled WGS sequence"/>
</dbReference>
<feature type="domain" description="Thioredoxin" evidence="2">
    <location>
        <begin position="11"/>
        <end position="132"/>
    </location>
</feature>
<dbReference type="PROSITE" id="PS00194">
    <property type="entry name" value="THIOREDOXIN_1"/>
    <property type="match status" value="1"/>
</dbReference>
<dbReference type="InterPro" id="IPR017937">
    <property type="entry name" value="Thioredoxin_CS"/>
</dbReference>
<dbReference type="Gene3D" id="3.40.30.10">
    <property type="entry name" value="Glutaredoxin"/>
    <property type="match status" value="1"/>
</dbReference>
<dbReference type="Pfam" id="PF13899">
    <property type="entry name" value="Thioredoxin_7"/>
    <property type="match status" value="1"/>
</dbReference>
<keyword evidence="1" id="KW-0676">Redox-active center</keyword>
<dbReference type="GO" id="GO:0045454">
    <property type="term" value="P:cell redox homeostasis"/>
    <property type="evidence" value="ECO:0007669"/>
    <property type="project" value="TreeGrafter"/>
</dbReference>
<dbReference type="SUPFAM" id="SSF52833">
    <property type="entry name" value="Thioredoxin-like"/>
    <property type="match status" value="1"/>
</dbReference>
<protein>
    <submittedName>
        <fullName evidence="3">DUF255 domain-containing protein</fullName>
    </submittedName>
</protein>
<dbReference type="EMBL" id="QRZA01000025">
    <property type="protein sequence ID" value="RGV32018.1"/>
    <property type="molecule type" value="Genomic_DNA"/>
</dbReference>
<dbReference type="GO" id="GO:0015035">
    <property type="term" value="F:protein-disulfide reductase activity"/>
    <property type="evidence" value="ECO:0007669"/>
    <property type="project" value="TreeGrafter"/>
</dbReference>
<evidence type="ECO:0000313" key="3">
    <source>
        <dbReference type="EMBL" id="RGV32018.1"/>
    </source>
</evidence>
<dbReference type="RefSeq" id="WP_118261169.1">
    <property type="nucleotide sequence ID" value="NZ_CALBWO010000072.1"/>
</dbReference>
<proteinExistence type="predicted"/>
<organism evidence="3 4">
    <name type="scientific">Butyricimonas virosa</name>
    <dbReference type="NCBI Taxonomy" id="544645"/>
    <lineage>
        <taxon>Bacteria</taxon>
        <taxon>Pseudomonadati</taxon>
        <taxon>Bacteroidota</taxon>
        <taxon>Bacteroidia</taxon>
        <taxon>Bacteroidales</taxon>
        <taxon>Odoribacteraceae</taxon>
        <taxon>Butyricimonas</taxon>
    </lineage>
</organism>
<sequence>MKRLMLLMMILVVGMTTFAQTKFRALSWKEAIETAKREGKLVFVDFYTDWCGPCKVMARDVFPQKQVGDFFNAKFVCLKLNAEKEGRELAKRFCVSAYPTFIVVDTDEKVRVELKGSMNADKFIARMEDALTPGCAPDQLAARYAAGERTPDLVNRYALYLMEQKKEPEGFKVVNDYYASLTETQRLEPQNSFLFTRYTLDLSDEKSGFMVDHRDEFDVSVRELIHEKVEKLYHSELGRYFSGYIFREGAYKEENYQALKRKIQELGLVEKNKYEPMFRLIEGRVKEGDAAFLKLCRENMGALSDVGRNLLIMNITRLVQTEDQEILQQMAEFVRANLSILPPAIISFAGRMLDGIEERIKK</sequence>
<evidence type="ECO:0000313" key="4">
    <source>
        <dbReference type="Proteomes" id="UP000283589"/>
    </source>
</evidence>
<dbReference type="PROSITE" id="PS51352">
    <property type="entry name" value="THIOREDOXIN_2"/>
    <property type="match status" value="1"/>
</dbReference>
<comment type="caution">
    <text evidence="3">The sequence shown here is derived from an EMBL/GenBank/DDBJ whole genome shotgun (WGS) entry which is preliminary data.</text>
</comment>
<dbReference type="InterPro" id="IPR013766">
    <property type="entry name" value="Thioredoxin_domain"/>
</dbReference>
<dbReference type="InterPro" id="IPR036249">
    <property type="entry name" value="Thioredoxin-like_sf"/>
</dbReference>
<reference evidence="3 4" key="1">
    <citation type="submission" date="2018-08" db="EMBL/GenBank/DDBJ databases">
        <title>A genome reference for cultivated species of the human gut microbiota.</title>
        <authorList>
            <person name="Zou Y."/>
            <person name="Xue W."/>
            <person name="Luo G."/>
        </authorList>
    </citation>
    <scope>NUCLEOTIDE SEQUENCE [LARGE SCALE GENOMIC DNA]</scope>
    <source>
        <strain evidence="3 4">AF14-49</strain>
    </source>
</reference>
<dbReference type="AlphaFoldDB" id="A0A412WWZ8"/>
<dbReference type="PANTHER" id="PTHR32234:SF0">
    <property type="entry name" value="THIOL:DISULFIDE INTERCHANGE PROTEIN DSBD"/>
    <property type="match status" value="1"/>
</dbReference>
<accession>A0A412WWZ8</accession>
<name>A0A412WWZ8_9BACT</name>
<dbReference type="PANTHER" id="PTHR32234">
    <property type="entry name" value="THIOL:DISULFIDE INTERCHANGE PROTEIN DSBD"/>
    <property type="match status" value="1"/>
</dbReference>
<gene>
    <name evidence="3" type="ORF">DWW18_15575</name>
</gene>
<evidence type="ECO:0000259" key="2">
    <source>
        <dbReference type="PROSITE" id="PS51352"/>
    </source>
</evidence>